<dbReference type="RefSeq" id="WP_119106285.1">
    <property type="nucleotide sequence ID" value="NZ_QXMJ01000344.1"/>
</dbReference>
<sequence length="411" mass="44724">MRNGDGPVRDEERGTRELPAEGGGHPCSWESSRSSEVERGGGAESLGMDLPSGPRHTAEGVDGIPEQQARPHPEDDSSAAEASRAGGPPGSGATESSGGAPKDEDEREALSGLDGQRDSEGAAQSASLEGRRRVTGGTMSEQHERHADNGAGAASGAQHDPQDRSGARAKFIELRKLRDGSPEYAELRNQLVRMHLPLVEHLARRFRNRGEPLDDLTQVATIGLIKSVDRFDPDRGVEFSTYATPTVVGEIKRHFRDKGWAVRVPRRLQELRLALTTATAELSQQHGRSPTVHELAEKLAISEEEVLEGLESANAYSTLSLDVPDTDDESPAVADTLGAEDEALEGVEYRESLKPLLEDLPPREKRILLLRFFANMTQSQIAQEVGISQMHVSRLLARTLAQLREKLLVEE</sequence>
<dbReference type="PRINTS" id="PR00046">
    <property type="entry name" value="SIGMA70FCT"/>
</dbReference>
<keyword evidence="1" id="KW-0805">Transcription regulation</keyword>
<dbReference type="Gene3D" id="1.10.10.10">
    <property type="entry name" value="Winged helix-like DNA-binding domain superfamily/Winged helix DNA-binding domain"/>
    <property type="match status" value="2"/>
</dbReference>
<dbReference type="Proteomes" id="UP000317378">
    <property type="component" value="Unassembled WGS sequence"/>
</dbReference>
<dbReference type="Pfam" id="PF04542">
    <property type="entry name" value="Sigma70_r2"/>
    <property type="match status" value="1"/>
</dbReference>
<protein>
    <submittedName>
        <fullName evidence="9">SigB/SigF/SigG family RNA polymerase sigma factor</fullName>
    </submittedName>
</protein>
<dbReference type="OrthoDB" id="9804285at2"/>
<dbReference type="InterPro" id="IPR013325">
    <property type="entry name" value="RNA_pol_sigma_r2"/>
</dbReference>
<dbReference type="InterPro" id="IPR007630">
    <property type="entry name" value="RNA_pol_sigma70_r4"/>
</dbReference>
<feature type="domain" description="RNA polymerase sigma-70 region 3" evidence="6">
    <location>
        <begin position="272"/>
        <end position="331"/>
    </location>
</feature>
<proteinExistence type="predicted"/>
<dbReference type="GO" id="GO:0006352">
    <property type="term" value="P:DNA-templated transcription initiation"/>
    <property type="evidence" value="ECO:0007669"/>
    <property type="project" value="InterPro"/>
</dbReference>
<dbReference type="InterPro" id="IPR014322">
    <property type="entry name" value="RNA_pol_sigma-B/F/G"/>
</dbReference>
<dbReference type="GO" id="GO:0003677">
    <property type="term" value="F:DNA binding"/>
    <property type="evidence" value="ECO:0007669"/>
    <property type="project" value="UniProtKB-KW"/>
</dbReference>
<comment type="caution">
    <text evidence="9">The sequence shown here is derived from an EMBL/GenBank/DDBJ whole genome shotgun (WGS) entry which is preliminary data.</text>
</comment>
<evidence type="ECO:0000259" key="8">
    <source>
        <dbReference type="Pfam" id="PF04545"/>
    </source>
</evidence>
<accession>A0A505D042</accession>
<keyword evidence="10" id="KW-1185">Reference proteome</keyword>
<evidence type="ECO:0000256" key="1">
    <source>
        <dbReference type="ARBA" id="ARBA00023015"/>
    </source>
</evidence>
<dbReference type="InterPro" id="IPR000943">
    <property type="entry name" value="RNA_pol_sigma70"/>
</dbReference>
<dbReference type="NCBIfam" id="TIGR02980">
    <property type="entry name" value="SigBFG"/>
    <property type="match status" value="1"/>
</dbReference>
<name>A0A505D042_9ACTN</name>
<organism evidence="9 10">
    <name type="scientific">Streptomyces sporangiiformans</name>
    <dbReference type="NCBI Taxonomy" id="2315329"/>
    <lineage>
        <taxon>Bacteria</taxon>
        <taxon>Bacillati</taxon>
        <taxon>Actinomycetota</taxon>
        <taxon>Actinomycetes</taxon>
        <taxon>Kitasatosporales</taxon>
        <taxon>Streptomycetaceae</taxon>
        <taxon>Streptomyces</taxon>
    </lineage>
</organism>
<dbReference type="CDD" id="cd06171">
    <property type="entry name" value="Sigma70_r4"/>
    <property type="match status" value="1"/>
</dbReference>
<dbReference type="SUPFAM" id="SSF88946">
    <property type="entry name" value="Sigma2 domain of RNA polymerase sigma factors"/>
    <property type="match status" value="1"/>
</dbReference>
<evidence type="ECO:0000256" key="3">
    <source>
        <dbReference type="ARBA" id="ARBA00023125"/>
    </source>
</evidence>
<evidence type="ECO:0000313" key="10">
    <source>
        <dbReference type="Proteomes" id="UP000317378"/>
    </source>
</evidence>
<dbReference type="InterPro" id="IPR013324">
    <property type="entry name" value="RNA_pol_sigma_r3/r4-like"/>
</dbReference>
<feature type="region of interest" description="Disordered" evidence="5">
    <location>
        <begin position="1"/>
        <end position="164"/>
    </location>
</feature>
<dbReference type="SUPFAM" id="SSF88659">
    <property type="entry name" value="Sigma3 and sigma4 domains of RNA polymerase sigma factors"/>
    <property type="match status" value="2"/>
</dbReference>
<dbReference type="PANTHER" id="PTHR30385">
    <property type="entry name" value="SIGMA FACTOR F FLAGELLAR"/>
    <property type="match status" value="1"/>
</dbReference>
<feature type="compositionally biased region" description="Basic and acidic residues" evidence="5">
    <location>
        <begin position="7"/>
        <end position="19"/>
    </location>
</feature>
<keyword evidence="4" id="KW-0804">Transcription</keyword>
<evidence type="ECO:0000259" key="6">
    <source>
        <dbReference type="Pfam" id="PF04539"/>
    </source>
</evidence>
<feature type="domain" description="RNA polymerase sigma-70 region 2" evidence="7">
    <location>
        <begin position="191"/>
        <end position="260"/>
    </location>
</feature>
<dbReference type="Gene3D" id="1.20.120.1810">
    <property type="match status" value="1"/>
</dbReference>
<dbReference type="InterPro" id="IPR036388">
    <property type="entry name" value="WH-like_DNA-bd_sf"/>
</dbReference>
<dbReference type="Pfam" id="PF04539">
    <property type="entry name" value="Sigma70_r3"/>
    <property type="match status" value="1"/>
</dbReference>
<evidence type="ECO:0000313" key="9">
    <source>
        <dbReference type="EMBL" id="TPQ15970.1"/>
    </source>
</evidence>
<evidence type="ECO:0000259" key="7">
    <source>
        <dbReference type="Pfam" id="PF04542"/>
    </source>
</evidence>
<reference evidence="9 10" key="1">
    <citation type="submission" date="2019-06" db="EMBL/GenBank/DDBJ databases">
        <title>Streptomyces sporangiiformans sp. nov., a novel actinomycete isolated from soil in Mount Song.</title>
        <authorList>
            <person name="Han L."/>
        </authorList>
    </citation>
    <scope>NUCLEOTIDE SEQUENCE [LARGE SCALE GENOMIC DNA]</scope>
    <source>
        <strain evidence="9 10">NEAU-SSA 1</strain>
    </source>
</reference>
<dbReference type="GO" id="GO:0016987">
    <property type="term" value="F:sigma factor activity"/>
    <property type="evidence" value="ECO:0007669"/>
    <property type="project" value="UniProtKB-KW"/>
</dbReference>
<evidence type="ECO:0000256" key="4">
    <source>
        <dbReference type="ARBA" id="ARBA00023163"/>
    </source>
</evidence>
<keyword evidence="2" id="KW-0731">Sigma factor</keyword>
<evidence type="ECO:0000256" key="5">
    <source>
        <dbReference type="SAM" id="MobiDB-lite"/>
    </source>
</evidence>
<dbReference type="Pfam" id="PF04545">
    <property type="entry name" value="Sigma70_r4"/>
    <property type="match status" value="1"/>
</dbReference>
<dbReference type="NCBIfam" id="TIGR02937">
    <property type="entry name" value="sigma70-ECF"/>
    <property type="match status" value="1"/>
</dbReference>
<dbReference type="AlphaFoldDB" id="A0A505D042"/>
<dbReference type="InterPro" id="IPR014284">
    <property type="entry name" value="RNA_pol_sigma-70_dom"/>
</dbReference>
<dbReference type="PANTHER" id="PTHR30385:SF4">
    <property type="entry name" value="RNA POLYMERASE SIGMA-E FACTOR"/>
    <property type="match status" value="1"/>
</dbReference>
<dbReference type="EMBL" id="VCHX02000344">
    <property type="protein sequence ID" value="TPQ15970.1"/>
    <property type="molecule type" value="Genomic_DNA"/>
</dbReference>
<dbReference type="InterPro" id="IPR007627">
    <property type="entry name" value="RNA_pol_sigma70_r2"/>
</dbReference>
<dbReference type="InterPro" id="IPR007624">
    <property type="entry name" value="RNA_pol_sigma70_r3"/>
</dbReference>
<feature type="domain" description="RNA polymerase sigma-70 region 4" evidence="8">
    <location>
        <begin position="356"/>
        <end position="405"/>
    </location>
</feature>
<keyword evidence="3" id="KW-0238">DNA-binding</keyword>
<gene>
    <name evidence="9" type="ORF">FGD71_044350</name>
</gene>
<evidence type="ECO:0000256" key="2">
    <source>
        <dbReference type="ARBA" id="ARBA00023082"/>
    </source>
</evidence>